<keyword evidence="1" id="KW-0808">Transferase</keyword>
<comment type="caution">
    <text evidence="1">The sequence shown here is derived from an EMBL/GenBank/DDBJ whole genome shotgun (WGS) entry which is preliminary data.</text>
</comment>
<proteinExistence type="predicted"/>
<dbReference type="EMBL" id="JAFIQS020000007">
    <property type="protein sequence ID" value="KAH9479670.1"/>
    <property type="molecule type" value="Genomic_DNA"/>
</dbReference>
<evidence type="ECO:0000313" key="1">
    <source>
        <dbReference type="EMBL" id="KAH9479670.1"/>
    </source>
</evidence>
<evidence type="ECO:0000313" key="2">
    <source>
        <dbReference type="Proteomes" id="UP000664032"/>
    </source>
</evidence>
<sequence length="417" mass="44497">MPTDSTDVGVTRFKIEKGLLSKIPGPVPLSPSVQRSLALAPLSHVSPEFVKIFQESLHMTRKVVHTNSSSTAFILAGSGTFGWDQVGANLIETGDRVLVIHTGYFGEGFKDCLETYGAKVDVVKSVLGGTVPINEIEKALRTAGSQPYKLVTITHVDTSTGVLSDARSIAASVRRISPSTLVVLDAVCSLASEDVQMDAWGLDVVLSASQKGLGAPPGLSILVASQRTVSGFEDRIKRGVKSGSYYSSWQKWLPIMRAYDQNKPAYFGTPAVNLVRAYHASLLEITDGPITLPQRLALHRAASDLVKKAGEALGMIQVAHEPNGRAHGMTALYVPNIKGLSLTAADILACVGKRGVVMAGGLVAEVKEKYIRIGHMGWSVVGGNGKDVQFVVKVLEEAVKEAIEISRKKTSTVSARL</sequence>
<dbReference type="Proteomes" id="UP000664032">
    <property type="component" value="Unassembled WGS sequence"/>
</dbReference>
<keyword evidence="2" id="KW-1185">Reference proteome</keyword>
<organism evidence="1 2">
    <name type="scientific">Psilocybe cubensis</name>
    <name type="common">Psychedelic mushroom</name>
    <name type="synonym">Stropharia cubensis</name>
    <dbReference type="NCBI Taxonomy" id="181762"/>
    <lineage>
        <taxon>Eukaryota</taxon>
        <taxon>Fungi</taxon>
        <taxon>Dikarya</taxon>
        <taxon>Basidiomycota</taxon>
        <taxon>Agaricomycotina</taxon>
        <taxon>Agaricomycetes</taxon>
        <taxon>Agaricomycetidae</taxon>
        <taxon>Agaricales</taxon>
        <taxon>Agaricineae</taxon>
        <taxon>Strophariaceae</taxon>
        <taxon>Psilocybe</taxon>
    </lineage>
</organism>
<gene>
    <name evidence="1" type="ORF">JR316_0008265</name>
</gene>
<protein>
    <submittedName>
        <fullName evidence="1">Alanine--glyoxylate aminotransferase 1</fullName>
    </submittedName>
</protein>
<accession>A0ACB8GW14</accession>
<keyword evidence="1" id="KW-0032">Aminotransferase</keyword>
<reference evidence="1" key="1">
    <citation type="submission" date="2021-10" db="EMBL/GenBank/DDBJ databases">
        <title>Psilocybe cubensis genome.</title>
        <authorList>
            <person name="Mckernan K.J."/>
            <person name="Crawford S."/>
            <person name="Trippe A."/>
            <person name="Kane L.T."/>
            <person name="Mclaughlin S."/>
        </authorList>
    </citation>
    <scope>NUCLEOTIDE SEQUENCE</scope>
    <source>
        <strain evidence="1">MGC-MH-2018</strain>
    </source>
</reference>
<name>A0ACB8GW14_PSICU</name>